<gene>
    <name evidence="1" type="ORF">VNO80_20985</name>
</gene>
<keyword evidence="2" id="KW-1185">Reference proteome</keyword>
<dbReference type="AlphaFoldDB" id="A0AAN9M1K5"/>
<evidence type="ECO:0000313" key="2">
    <source>
        <dbReference type="Proteomes" id="UP001374584"/>
    </source>
</evidence>
<organism evidence="1 2">
    <name type="scientific">Phaseolus coccineus</name>
    <name type="common">Scarlet runner bean</name>
    <name type="synonym">Phaseolus multiflorus</name>
    <dbReference type="NCBI Taxonomy" id="3886"/>
    <lineage>
        <taxon>Eukaryota</taxon>
        <taxon>Viridiplantae</taxon>
        <taxon>Streptophyta</taxon>
        <taxon>Embryophyta</taxon>
        <taxon>Tracheophyta</taxon>
        <taxon>Spermatophyta</taxon>
        <taxon>Magnoliopsida</taxon>
        <taxon>eudicotyledons</taxon>
        <taxon>Gunneridae</taxon>
        <taxon>Pentapetalae</taxon>
        <taxon>rosids</taxon>
        <taxon>fabids</taxon>
        <taxon>Fabales</taxon>
        <taxon>Fabaceae</taxon>
        <taxon>Papilionoideae</taxon>
        <taxon>50 kb inversion clade</taxon>
        <taxon>NPAAA clade</taxon>
        <taxon>indigoferoid/millettioid clade</taxon>
        <taxon>Phaseoleae</taxon>
        <taxon>Phaseolus</taxon>
    </lineage>
</organism>
<sequence>MVGKGTVPENLNQRGVRVIAPPCSKTSALLFITLAHRLENPTTNYMFSDSLHALHCGFCSITFLSLWVQLSWQYNDMGFQWFLM</sequence>
<evidence type="ECO:0000313" key="1">
    <source>
        <dbReference type="EMBL" id="KAK7346465.1"/>
    </source>
</evidence>
<reference evidence="1 2" key="1">
    <citation type="submission" date="2024-01" db="EMBL/GenBank/DDBJ databases">
        <title>The genomes of 5 underutilized Papilionoideae crops provide insights into root nodulation and disease resistanc.</title>
        <authorList>
            <person name="Jiang F."/>
        </authorList>
    </citation>
    <scope>NUCLEOTIDE SEQUENCE [LARGE SCALE GENOMIC DNA]</scope>
    <source>
        <strain evidence="1">JINMINGXINNONG_FW02</strain>
        <tissue evidence="1">Leaves</tissue>
    </source>
</reference>
<dbReference type="Proteomes" id="UP001374584">
    <property type="component" value="Unassembled WGS sequence"/>
</dbReference>
<name>A0AAN9M1K5_PHACN</name>
<dbReference type="EMBL" id="JAYMYR010000008">
    <property type="protein sequence ID" value="KAK7346465.1"/>
    <property type="molecule type" value="Genomic_DNA"/>
</dbReference>
<comment type="caution">
    <text evidence="1">The sequence shown here is derived from an EMBL/GenBank/DDBJ whole genome shotgun (WGS) entry which is preliminary data.</text>
</comment>
<protein>
    <submittedName>
        <fullName evidence="1">Uncharacterized protein</fullName>
    </submittedName>
</protein>
<proteinExistence type="predicted"/>
<accession>A0AAN9M1K5</accession>